<evidence type="ECO:0000256" key="5">
    <source>
        <dbReference type="SAM" id="Phobius"/>
    </source>
</evidence>
<proteinExistence type="predicted"/>
<dbReference type="GO" id="GO:0016020">
    <property type="term" value="C:membrane"/>
    <property type="evidence" value="ECO:0007669"/>
    <property type="project" value="UniProtKB-SubCell"/>
</dbReference>
<accession>A0A9Q0DK00</accession>
<organism evidence="7 8">
    <name type="scientific">Muraenolepis orangiensis</name>
    <name type="common">Patagonian moray cod</name>
    <dbReference type="NCBI Taxonomy" id="630683"/>
    <lineage>
        <taxon>Eukaryota</taxon>
        <taxon>Metazoa</taxon>
        <taxon>Chordata</taxon>
        <taxon>Craniata</taxon>
        <taxon>Vertebrata</taxon>
        <taxon>Euteleostomi</taxon>
        <taxon>Actinopterygii</taxon>
        <taxon>Neopterygii</taxon>
        <taxon>Teleostei</taxon>
        <taxon>Neoteleostei</taxon>
        <taxon>Acanthomorphata</taxon>
        <taxon>Zeiogadaria</taxon>
        <taxon>Gadariae</taxon>
        <taxon>Gadiformes</taxon>
        <taxon>Muraenolepidoidei</taxon>
        <taxon>Muraenolepididae</taxon>
        <taxon>Muraenolepis</taxon>
    </lineage>
</organism>
<dbReference type="AlphaFoldDB" id="A0A9Q0DK00"/>
<dbReference type="EMBL" id="JANIIK010000115">
    <property type="protein sequence ID" value="KAJ3589708.1"/>
    <property type="molecule type" value="Genomic_DNA"/>
</dbReference>
<dbReference type="Proteomes" id="UP001148018">
    <property type="component" value="Unassembled WGS sequence"/>
</dbReference>
<comment type="caution">
    <text evidence="7">The sequence shown here is derived from an EMBL/GenBank/DDBJ whole genome shotgun (WGS) entry which is preliminary data.</text>
</comment>
<dbReference type="InterPro" id="IPR036259">
    <property type="entry name" value="MFS_trans_sf"/>
</dbReference>
<evidence type="ECO:0000256" key="4">
    <source>
        <dbReference type="ARBA" id="ARBA00023136"/>
    </source>
</evidence>
<evidence type="ECO:0000313" key="8">
    <source>
        <dbReference type="Proteomes" id="UP001148018"/>
    </source>
</evidence>
<dbReference type="EMBL" id="JANIIK010000115">
    <property type="protein sequence ID" value="KAJ3589716.1"/>
    <property type="molecule type" value="Genomic_DNA"/>
</dbReference>
<keyword evidence="3 5" id="KW-1133">Transmembrane helix</keyword>
<dbReference type="PANTHER" id="PTHR24064">
    <property type="entry name" value="SOLUTE CARRIER FAMILY 22 MEMBER"/>
    <property type="match status" value="1"/>
</dbReference>
<sequence>MVRTGLAVLGKGCLAASFNCCYLYSGELYPTVLRQSGLGLVSMMARLGAMVAPMVLLLGEYVHWLPGFVYGLVPVLSGVVAVFLPETLNVPLPDTIQDVEDM</sequence>
<keyword evidence="4 5" id="KW-0472">Membrane</keyword>
<keyword evidence="2 5" id="KW-0812">Transmembrane</keyword>
<feature type="transmembrane region" description="Helical" evidence="5">
    <location>
        <begin position="37"/>
        <end position="58"/>
    </location>
</feature>
<evidence type="ECO:0000256" key="1">
    <source>
        <dbReference type="ARBA" id="ARBA00004141"/>
    </source>
</evidence>
<evidence type="ECO:0000313" key="6">
    <source>
        <dbReference type="EMBL" id="KAJ3589708.1"/>
    </source>
</evidence>
<keyword evidence="8" id="KW-1185">Reference proteome</keyword>
<dbReference type="Gene3D" id="1.20.1250.20">
    <property type="entry name" value="MFS general substrate transporter like domains"/>
    <property type="match status" value="1"/>
</dbReference>
<comment type="subcellular location">
    <subcellularLocation>
        <location evidence="1">Membrane</location>
        <topology evidence="1">Multi-pass membrane protein</topology>
    </subcellularLocation>
</comment>
<reference evidence="7" key="1">
    <citation type="submission" date="2022-07" db="EMBL/GenBank/DDBJ databases">
        <title>Chromosome-level genome of Muraenolepis orangiensis.</title>
        <authorList>
            <person name="Kim J."/>
        </authorList>
    </citation>
    <scope>NUCLEOTIDE SEQUENCE</scope>
    <source>
        <strain evidence="7">KU_S4_2022</strain>
        <tissue evidence="7">Muscle</tissue>
    </source>
</reference>
<dbReference type="OrthoDB" id="2544694at2759"/>
<evidence type="ECO:0000256" key="3">
    <source>
        <dbReference type="ARBA" id="ARBA00022989"/>
    </source>
</evidence>
<evidence type="ECO:0000313" key="7">
    <source>
        <dbReference type="EMBL" id="KAJ3589716.1"/>
    </source>
</evidence>
<protein>
    <submittedName>
        <fullName evidence="7">Uncharacterized protein</fullName>
    </submittedName>
</protein>
<evidence type="ECO:0000256" key="2">
    <source>
        <dbReference type="ARBA" id="ARBA00022692"/>
    </source>
</evidence>
<feature type="transmembrane region" description="Helical" evidence="5">
    <location>
        <begin position="6"/>
        <end position="25"/>
    </location>
</feature>
<gene>
    <name evidence="6" type="ORF">NHX12_010551</name>
    <name evidence="7" type="ORF">NHX12_010559</name>
</gene>
<feature type="transmembrane region" description="Helical" evidence="5">
    <location>
        <begin position="64"/>
        <end position="84"/>
    </location>
</feature>
<name>A0A9Q0DK00_9TELE</name>
<dbReference type="SUPFAM" id="SSF103473">
    <property type="entry name" value="MFS general substrate transporter"/>
    <property type="match status" value="1"/>
</dbReference>